<name>A0A917GN26_9FLAO</name>
<evidence type="ECO:0000313" key="10">
    <source>
        <dbReference type="Proteomes" id="UP000625976"/>
    </source>
</evidence>
<evidence type="ECO:0000256" key="6">
    <source>
        <dbReference type="ARBA" id="ARBA00023098"/>
    </source>
</evidence>
<feature type="region of interest" description="Disordered" evidence="7">
    <location>
        <begin position="171"/>
        <end position="191"/>
    </location>
</feature>
<comment type="similarity">
    <text evidence="2">Belongs to the phospholipase D family.</text>
</comment>
<dbReference type="EMBL" id="BMFQ01000003">
    <property type="protein sequence ID" value="GGG52275.1"/>
    <property type="molecule type" value="Genomic_DNA"/>
</dbReference>
<dbReference type="Pfam" id="PF13091">
    <property type="entry name" value="PLDc_2"/>
    <property type="match status" value="1"/>
</dbReference>
<dbReference type="GO" id="GO:0004630">
    <property type="term" value="F:phospholipase D activity"/>
    <property type="evidence" value="ECO:0007669"/>
    <property type="project" value="UniProtKB-EC"/>
</dbReference>
<dbReference type="PANTHER" id="PTHR43856:SF1">
    <property type="entry name" value="MITOCHONDRIAL CARDIOLIPIN HYDROLASE"/>
    <property type="match status" value="1"/>
</dbReference>
<sequence length="191" mass="22225">MVKAYFENIHLQIIDHIENAQSDIKICVAWFTDFEIYSKLVDKLKEGLNIEVIIANHKFNKKSRVDFKEFLSFNGKVGYIGNLNDSSRDSFMHNKFCIIDNNTVITGSYNWSFKARMNDENILIIQDDNLLTKQFENKFFDLKPQFGFAIKNNKVALLPIENIMAKWDKKPNLNSSNKKPSQNTSNISDKF</sequence>
<keyword evidence="4" id="KW-0378">Hydrolase</keyword>
<evidence type="ECO:0000259" key="8">
    <source>
        <dbReference type="PROSITE" id="PS50035"/>
    </source>
</evidence>
<evidence type="ECO:0000313" key="9">
    <source>
        <dbReference type="EMBL" id="GGG52275.1"/>
    </source>
</evidence>
<comment type="caution">
    <text evidence="9">The sequence shown here is derived from an EMBL/GenBank/DDBJ whole genome shotgun (WGS) entry which is preliminary data.</text>
</comment>
<reference evidence="9" key="2">
    <citation type="submission" date="2020-09" db="EMBL/GenBank/DDBJ databases">
        <authorList>
            <person name="Sun Q."/>
            <person name="Zhou Y."/>
        </authorList>
    </citation>
    <scope>NUCLEOTIDE SEQUENCE</scope>
    <source>
        <strain evidence="9">CGMCC 1.12751</strain>
    </source>
</reference>
<dbReference type="GO" id="GO:0006793">
    <property type="term" value="P:phosphorus metabolic process"/>
    <property type="evidence" value="ECO:0007669"/>
    <property type="project" value="UniProtKB-ARBA"/>
</dbReference>
<evidence type="ECO:0000256" key="5">
    <source>
        <dbReference type="ARBA" id="ARBA00022963"/>
    </source>
</evidence>
<dbReference type="Gene3D" id="3.30.870.10">
    <property type="entry name" value="Endonuclease Chain A"/>
    <property type="match status" value="1"/>
</dbReference>
<evidence type="ECO:0000256" key="1">
    <source>
        <dbReference type="ARBA" id="ARBA00000798"/>
    </source>
</evidence>
<dbReference type="PROSITE" id="PS50035">
    <property type="entry name" value="PLD"/>
    <property type="match status" value="1"/>
</dbReference>
<evidence type="ECO:0000256" key="3">
    <source>
        <dbReference type="ARBA" id="ARBA00012027"/>
    </source>
</evidence>
<proteinExistence type="inferred from homology"/>
<reference evidence="9" key="1">
    <citation type="journal article" date="2014" name="Int. J. Syst. Evol. Microbiol.">
        <title>Complete genome sequence of Corynebacterium casei LMG S-19264T (=DSM 44701T), isolated from a smear-ripened cheese.</title>
        <authorList>
            <consortium name="US DOE Joint Genome Institute (JGI-PGF)"/>
            <person name="Walter F."/>
            <person name="Albersmeier A."/>
            <person name="Kalinowski J."/>
            <person name="Ruckert C."/>
        </authorList>
    </citation>
    <scope>NUCLEOTIDE SEQUENCE</scope>
    <source>
        <strain evidence="9">CGMCC 1.12751</strain>
    </source>
</reference>
<dbReference type="PANTHER" id="PTHR43856">
    <property type="entry name" value="CARDIOLIPIN HYDROLASE"/>
    <property type="match status" value="1"/>
</dbReference>
<dbReference type="InterPro" id="IPR001736">
    <property type="entry name" value="PLipase_D/transphosphatidylase"/>
</dbReference>
<dbReference type="RefSeq" id="WP_188465253.1">
    <property type="nucleotide sequence ID" value="NZ_BMFQ01000003.1"/>
</dbReference>
<feature type="compositionally biased region" description="Low complexity" evidence="7">
    <location>
        <begin position="172"/>
        <end position="183"/>
    </location>
</feature>
<dbReference type="EC" id="3.1.4.4" evidence="3"/>
<dbReference type="SUPFAM" id="SSF56024">
    <property type="entry name" value="Phospholipase D/nuclease"/>
    <property type="match status" value="1"/>
</dbReference>
<protein>
    <recommendedName>
        <fullName evidence="3">phospholipase D</fullName>
        <ecNumber evidence="3">3.1.4.4</ecNumber>
    </recommendedName>
</protein>
<dbReference type="Proteomes" id="UP000625976">
    <property type="component" value="Unassembled WGS sequence"/>
</dbReference>
<evidence type="ECO:0000256" key="2">
    <source>
        <dbReference type="ARBA" id="ARBA00008664"/>
    </source>
</evidence>
<gene>
    <name evidence="9" type="ORF">GCM10010976_24290</name>
</gene>
<evidence type="ECO:0000256" key="7">
    <source>
        <dbReference type="SAM" id="MobiDB-lite"/>
    </source>
</evidence>
<keyword evidence="6" id="KW-0443">Lipid metabolism</keyword>
<dbReference type="CDD" id="cd09174">
    <property type="entry name" value="PLDc_Nuc_like_unchar2"/>
    <property type="match status" value="1"/>
</dbReference>
<dbReference type="SMART" id="SM00155">
    <property type="entry name" value="PLDc"/>
    <property type="match status" value="1"/>
</dbReference>
<dbReference type="GO" id="GO:0016891">
    <property type="term" value="F:RNA endonuclease activity producing 5'-phosphomonoesters, hydrolytic mechanism"/>
    <property type="evidence" value="ECO:0007669"/>
    <property type="project" value="TreeGrafter"/>
</dbReference>
<feature type="domain" description="PLD phosphodiesterase" evidence="8">
    <location>
        <begin position="88"/>
        <end position="115"/>
    </location>
</feature>
<keyword evidence="10" id="KW-1185">Reference proteome</keyword>
<dbReference type="AlphaFoldDB" id="A0A917GN26"/>
<comment type="catalytic activity">
    <reaction evidence="1">
        <text>a 1,2-diacyl-sn-glycero-3-phosphocholine + H2O = a 1,2-diacyl-sn-glycero-3-phosphate + choline + H(+)</text>
        <dbReference type="Rhea" id="RHEA:14445"/>
        <dbReference type="ChEBI" id="CHEBI:15354"/>
        <dbReference type="ChEBI" id="CHEBI:15377"/>
        <dbReference type="ChEBI" id="CHEBI:15378"/>
        <dbReference type="ChEBI" id="CHEBI:57643"/>
        <dbReference type="ChEBI" id="CHEBI:58608"/>
        <dbReference type="EC" id="3.1.4.4"/>
    </reaction>
</comment>
<dbReference type="InterPro" id="IPR025202">
    <property type="entry name" value="PLD-like_dom"/>
</dbReference>
<evidence type="ECO:0000256" key="4">
    <source>
        <dbReference type="ARBA" id="ARBA00022801"/>
    </source>
</evidence>
<dbReference type="InterPro" id="IPR051406">
    <property type="entry name" value="PLD_domain"/>
</dbReference>
<accession>A0A917GN26</accession>
<organism evidence="9 10">
    <name type="scientific">Bizionia arctica</name>
    <dbReference type="NCBI Taxonomy" id="1495645"/>
    <lineage>
        <taxon>Bacteria</taxon>
        <taxon>Pseudomonadati</taxon>
        <taxon>Bacteroidota</taxon>
        <taxon>Flavobacteriia</taxon>
        <taxon>Flavobacteriales</taxon>
        <taxon>Flavobacteriaceae</taxon>
        <taxon>Bizionia</taxon>
    </lineage>
</organism>
<dbReference type="GO" id="GO:0016042">
    <property type="term" value="P:lipid catabolic process"/>
    <property type="evidence" value="ECO:0007669"/>
    <property type="project" value="UniProtKB-KW"/>
</dbReference>
<keyword evidence="5" id="KW-0442">Lipid degradation</keyword>